<accession>A0A1V9FFV2</accession>
<comment type="caution">
    <text evidence="1">The sequence shown here is derived from an EMBL/GenBank/DDBJ whole genome shotgun (WGS) entry which is preliminary data.</text>
</comment>
<reference evidence="1 2" key="1">
    <citation type="submission" date="2016-03" db="EMBL/GenBank/DDBJ databases">
        <title>Niastella vici sp. nov., isolated from farmland soil.</title>
        <authorList>
            <person name="Chen L."/>
            <person name="Wang D."/>
            <person name="Yang S."/>
            <person name="Wang G."/>
        </authorList>
    </citation>
    <scope>NUCLEOTIDE SEQUENCE [LARGE SCALE GENOMIC DNA]</scope>
    <source>
        <strain evidence="1 2">DJ57</strain>
    </source>
</reference>
<evidence type="ECO:0000313" key="1">
    <source>
        <dbReference type="EMBL" id="OQP57238.1"/>
    </source>
</evidence>
<protein>
    <submittedName>
        <fullName evidence="1">Uncharacterized protein</fullName>
    </submittedName>
</protein>
<name>A0A1V9FFV2_9BACT</name>
<proteinExistence type="predicted"/>
<organism evidence="1 2">
    <name type="scientific">Niastella vici</name>
    <dbReference type="NCBI Taxonomy" id="1703345"/>
    <lineage>
        <taxon>Bacteria</taxon>
        <taxon>Pseudomonadati</taxon>
        <taxon>Bacteroidota</taxon>
        <taxon>Chitinophagia</taxon>
        <taxon>Chitinophagales</taxon>
        <taxon>Chitinophagaceae</taxon>
        <taxon>Niastella</taxon>
    </lineage>
</organism>
<dbReference type="EMBL" id="LVYD01000124">
    <property type="protein sequence ID" value="OQP57238.1"/>
    <property type="molecule type" value="Genomic_DNA"/>
</dbReference>
<evidence type="ECO:0000313" key="2">
    <source>
        <dbReference type="Proteomes" id="UP000192796"/>
    </source>
</evidence>
<keyword evidence="2" id="KW-1185">Reference proteome</keyword>
<dbReference type="Proteomes" id="UP000192796">
    <property type="component" value="Unassembled WGS sequence"/>
</dbReference>
<dbReference type="AlphaFoldDB" id="A0A1V9FFV2"/>
<sequence>MIKPLRKRHLQIWTALAVLLPLGIIGARIATPKFPAQTLLQPDAAKPLPDILKQREKDNYIVFIRSNPQRSAFQLEWLNKNPLTWPSATIYKVPKGSSVNKGILIGRIESRGTYRFTVDAAFEPEKLSTAQLILYDFIHEQIIDTINF</sequence>
<dbReference type="STRING" id="1703345.A3860_11825"/>
<dbReference type="RefSeq" id="WP_081156204.1">
    <property type="nucleotide sequence ID" value="NZ_LVYD01000124.1"/>
</dbReference>
<dbReference type="OrthoDB" id="667161at2"/>
<gene>
    <name evidence="1" type="ORF">A3860_11825</name>
</gene>